<dbReference type="VEuPathDB" id="TriTrypDB:BSAL_80350"/>
<feature type="compositionally biased region" description="Low complexity" evidence="1">
    <location>
        <begin position="1"/>
        <end position="25"/>
    </location>
</feature>
<name>A0A0S4IY30_BODSA</name>
<evidence type="ECO:0000313" key="3">
    <source>
        <dbReference type="EMBL" id="CUG50789.1"/>
    </source>
</evidence>
<protein>
    <submittedName>
        <fullName evidence="3">Transmembrane protein, putative</fullName>
    </submittedName>
</protein>
<feature type="compositionally biased region" description="Polar residues" evidence="1">
    <location>
        <begin position="204"/>
        <end position="222"/>
    </location>
</feature>
<dbReference type="EMBL" id="CYKH01000849">
    <property type="protein sequence ID" value="CUG50789.1"/>
    <property type="molecule type" value="Genomic_DNA"/>
</dbReference>
<feature type="transmembrane region" description="Helical" evidence="2">
    <location>
        <begin position="446"/>
        <end position="469"/>
    </location>
</feature>
<feature type="region of interest" description="Disordered" evidence="1">
    <location>
        <begin position="275"/>
        <end position="294"/>
    </location>
</feature>
<feature type="region of interest" description="Disordered" evidence="1">
    <location>
        <begin position="1"/>
        <end position="248"/>
    </location>
</feature>
<sequence length="656" mass="68874">TPSYSCSPSASDSPSQSESPSRTHSVSPSETSTKTHSDSPSATISVSPSTSVSATPSLTVSPSFTRSPSVTVSPTQTWSGSPSETNSPTLSFSPTSSQSPTNSVTNSPTISATPTASVSPSATVTDTPSQQVTESSSLTPSSSGTPSETQSSSPSDTKTMTPTGSQTPTTSATPSWTQSVTPSQSSSPTLSASPSVPLTPSATNSLSNTSALTPTRGLTRTNSTSVSGTASSASHSGPTKSLTRTISFTTSKSPTTTLTDFSLSNTTFSKALSLSRTAEQSSSESASREVSSTWTTSLSPTKTSVSVTVSLPYYGEDPTHLTTTVIMIVFNGTRWPMVLAENRTAVITFLVSILSQSLGLPEERVQVVSLLIGSLIAILQIQRNASQVLPEAFISNTIAHLTDFDNITQLYRDVSGDLLGGVFGQVAASIDVLGVDIANTCNADCVLGIGLAVGIVILFTGMTTLLLYLTGHWSDHEDDHVEIIQKTVDNASHHPFGEDEVVFEKVFSDGYYSHEDDDATSSGLSSYDHWRGLPLDGAYTSHHPTSTRRERRLFHPFADDGIIDASSVGSSSNSNMKYYGNGPVDEPTVSAPYSPGGRSSWYSTSPCSSVSLDDIDVHQSGVHRSDYEASWGTSTGSDVPSVDEHAWRPPRAAYIN</sequence>
<keyword evidence="2 3" id="KW-0812">Transmembrane</keyword>
<reference evidence="4" key="1">
    <citation type="submission" date="2015-09" db="EMBL/GenBank/DDBJ databases">
        <authorList>
            <consortium name="Pathogen Informatics"/>
        </authorList>
    </citation>
    <scope>NUCLEOTIDE SEQUENCE [LARGE SCALE GENOMIC DNA]</scope>
    <source>
        <strain evidence="4">Lake Konstanz</strain>
    </source>
</reference>
<feature type="compositionally biased region" description="Low complexity" evidence="1">
    <location>
        <begin position="38"/>
        <end position="63"/>
    </location>
</feature>
<feature type="compositionally biased region" description="Low complexity" evidence="1">
    <location>
        <begin position="223"/>
        <end position="237"/>
    </location>
</feature>
<feature type="compositionally biased region" description="Polar residues" evidence="1">
    <location>
        <begin position="64"/>
        <end position="106"/>
    </location>
</feature>
<evidence type="ECO:0000313" key="4">
    <source>
        <dbReference type="Proteomes" id="UP000051952"/>
    </source>
</evidence>
<accession>A0A0S4IY30</accession>
<feature type="non-terminal residue" evidence="3">
    <location>
        <position position="1"/>
    </location>
</feature>
<organism evidence="3 4">
    <name type="scientific">Bodo saltans</name>
    <name type="common">Flagellated protozoan</name>
    <dbReference type="NCBI Taxonomy" id="75058"/>
    <lineage>
        <taxon>Eukaryota</taxon>
        <taxon>Discoba</taxon>
        <taxon>Euglenozoa</taxon>
        <taxon>Kinetoplastea</taxon>
        <taxon>Metakinetoplastina</taxon>
        <taxon>Eubodonida</taxon>
        <taxon>Bodonidae</taxon>
        <taxon>Bodo</taxon>
    </lineage>
</organism>
<proteinExistence type="predicted"/>
<dbReference type="Proteomes" id="UP000051952">
    <property type="component" value="Unassembled WGS sequence"/>
</dbReference>
<dbReference type="AlphaFoldDB" id="A0A0S4IY30"/>
<keyword evidence="2" id="KW-0472">Membrane</keyword>
<feature type="compositionally biased region" description="Low complexity" evidence="1">
    <location>
        <begin position="107"/>
        <end position="203"/>
    </location>
</feature>
<evidence type="ECO:0000256" key="2">
    <source>
        <dbReference type="SAM" id="Phobius"/>
    </source>
</evidence>
<feature type="region of interest" description="Disordered" evidence="1">
    <location>
        <begin position="627"/>
        <end position="656"/>
    </location>
</feature>
<keyword evidence="4" id="KW-1185">Reference proteome</keyword>
<keyword evidence="2" id="KW-1133">Transmembrane helix</keyword>
<gene>
    <name evidence="3" type="ORF">BSAL_80350</name>
</gene>
<evidence type="ECO:0000256" key="1">
    <source>
        <dbReference type="SAM" id="MobiDB-lite"/>
    </source>
</evidence>